<evidence type="ECO:0000256" key="4">
    <source>
        <dbReference type="ARBA" id="ARBA00022729"/>
    </source>
</evidence>
<name>A0A176TF18_9FLAO</name>
<evidence type="ECO:0000313" key="10">
    <source>
        <dbReference type="Proteomes" id="UP000076923"/>
    </source>
</evidence>
<sequence length="472" mass="53327">MKYLYIVFLCVLCSCNTQSLVKSESKPNIIYINVDDLGWMDTEIYGSTFYETPNITKLAKSGMLFTNGYASAANCAPSRACLISGQNTPRHGIYTVSNSDRGNEKTRKIIPIKNTEVLADNNITIAEMLKKSGYTTGTFGKWHLGDDPKTQGFDVNVGGANQGNPGKDGFFSPYNIKNIVDNKKGENLTDRLTQEAISFIKENKEKPFFLYLPYYAVHTPLSTTNALEEKYKEKGGNSFQNKAVYAGMIETVDRNIGLILDEIEALNLKNTLIVFTSDNGGIRDISNQDPLRAGKGSYYEGGIRVPYIISWKEKIKPNTISKTPISNLDFYPTFMDILNVEMPEKIVDGTSIFPVLKGKKIKDRSLYFHFPIYLQAYNFKTDNGRDPFFRTRPGSVIIDGDWKLHQYFEDNALELYNLKTDLGEKNNLSVVHPKKTAELLKKLTTWRTEINAPIPTELNPKYEANFVPNKFK</sequence>
<dbReference type="InterPro" id="IPR000917">
    <property type="entry name" value="Sulfatase_N"/>
</dbReference>
<feature type="signal peptide" evidence="7">
    <location>
        <begin position="1"/>
        <end position="19"/>
    </location>
</feature>
<accession>A0A176TF18</accession>
<evidence type="ECO:0000256" key="3">
    <source>
        <dbReference type="ARBA" id="ARBA00022723"/>
    </source>
</evidence>
<evidence type="ECO:0000256" key="5">
    <source>
        <dbReference type="ARBA" id="ARBA00022801"/>
    </source>
</evidence>
<dbReference type="SUPFAM" id="SSF53649">
    <property type="entry name" value="Alkaline phosphatase-like"/>
    <property type="match status" value="1"/>
</dbReference>
<dbReference type="AlphaFoldDB" id="A0A176TF18"/>
<dbReference type="Gene3D" id="3.40.720.10">
    <property type="entry name" value="Alkaline Phosphatase, subunit A"/>
    <property type="match status" value="1"/>
</dbReference>
<feature type="chain" id="PRO_5008049877" evidence="7">
    <location>
        <begin position="20"/>
        <end position="472"/>
    </location>
</feature>
<comment type="caution">
    <text evidence="9">The sequence shown here is derived from an EMBL/GenBank/DDBJ whole genome shotgun (WGS) entry which is preliminary data.</text>
</comment>
<keyword evidence="4 7" id="KW-0732">Signal</keyword>
<evidence type="ECO:0000256" key="1">
    <source>
        <dbReference type="ARBA" id="ARBA00001913"/>
    </source>
</evidence>
<dbReference type="GO" id="GO:0046872">
    <property type="term" value="F:metal ion binding"/>
    <property type="evidence" value="ECO:0007669"/>
    <property type="project" value="UniProtKB-KW"/>
</dbReference>
<dbReference type="InterPro" id="IPR050738">
    <property type="entry name" value="Sulfatase"/>
</dbReference>
<comment type="similarity">
    <text evidence="2">Belongs to the sulfatase family.</text>
</comment>
<protein>
    <submittedName>
        <fullName evidence="9">Aryl-sulfate sulfohydrolase</fullName>
    </submittedName>
</protein>
<keyword evidence="5 9" id="KW-0378">Hydrolase</keyword>
<reference evidence="9 10" key="1">
    <citation type="submission" date="2016-02" db="EMBL/GenBank/DDBJ databases">
        <title>Draft genome sequence of Polaribacter atrinae KACC17473.</title>
        <authorList>
            <person name="Shin S.-K."/>
            <person name="Yi H."/>
        </authorList>
    </citation>
    <scope>NUCLEOTIDE SEQUENCE [LARGE SCALE GENOMIC DNA]</scope>
    <source>
        <strain evidence="9 10">KACC 17473</strain>
    </source>
</reference>
<evidence type="ECO:0000259" key="8">
    <source>
        <dbReference type="Pfam" id="PF00884"/>
    </source>
</evidence>
<dbReference type="GO" id="GO:0004065">
    <property type="term" value="F:arylsulfatase activity"/>
    <property type="evidence" value="ECO:0007669"/>
    <property type="project" value="TreeGrafter"/>
</dbReference>
<dbReference type="Gene3D" id="3.30.1120.10">
    <property type="match status" value="1"/>
</dbReference>
<dbReference type="RefSeq" id="WP_068447960.1">
    <property type="nucleotide sequence ID" value="NZ_CP150660.1"/>
</dbReference>
<dbReference type="EMBL" id="LVWE01000003">
    <property type="protein sequence ID" value="OAD46517.1"/>
    <property type="molecule type" value="Genomic_DNA"/>
</dbReference>
<proteinExistence type="inferred from homology"/>
<dbReference type="InterPro" id="IPR017850">
    <property type="entry name" value="Alkaline_phosphatase_core_sf"/>
</dbReference>
<dbReference type="PANTHER" id="PTHR42693:SF42">
    <property type="entry name" value="ARYLSULFATASE G"/>
    <property type="match status" value="1"/>
</dbReference>
<comment type="cofactor">
    <cofactor evidence="1">
        <name>Ca(2+)</name>
        <dbReference type="ChEBI" id="CHEBI:29108"/>
    </cofactor>
</comment>
<dbReference type="OrthoDB" id="9765065at2"/>
<feature type="domain" description="Sulfatase N-terminal" evidence="8">
    <location>
        <begin position="27"/>
        <end position="339"/>
    </location>
</feature>
<keyword evidence="3" id="KW-0479">Metal-binding</keyword>
<dbReference type="PROSITE" id="PS51257">
    <property type="entry name" value="PROKAR_LIPOPROTEIN"/>
    <property type="match status" value="1"/>
</dbReference>
<evidence type="ECO:0000256" key="2">
    <source>
        <dbReference type="ARBA" id="ARBA00008779"/>
    </source>
</evidence>
<dbReference type="Pfam" id="PF00884">
    <property type="entry name" value="Sulfatase"/>
    <property type="match status" value="1"/>
</dbReference>
<evidence type="ECO:0000256" key="7">
    <source>
        <dbReference type="SAM" id="SignalP"/>
    </source>
</evidence>
<dbReference type="CDD" id="cd16144">
    <property type="entry name" value="ARS_like"/>
    <property type="match status" value="1"/>
</dbReference>
<keyword evidence="10" id="KW-1185">Reference proteome</keyword>
<gene>
    <name evidence="9" type="ORF">LPB303_03055</name>
</gene>
<keyword evidence="6" id="KW-0106">Calcium</keyword>
<organism evidence="9 10">
    <name type="scientific">Polaribacter atrinae</name>
    <dbReference type="NCBI Taxonomy" id="1333662"/>
    <lineage>
        <taxon>Bacteria</taxon>
        <taxon>Pseudomonadati</taxon>
        <taxon>Bacteroidota</taxon>
        <taxon>Flavobacteriia</taxon>
        <taxon>Flavobacteriales</taxon>
        <taxon>Flavobacteriaceae</taxon>
    </lineage>
</organism>
<dbReference type="STRING" id="1333662.LPB303_03055"/>
<dbReference type="Proteomes" id="UP000076923">
    <property type="component" value="Unassembled WGS sequence"/>
</dbReference>
<evidence type="ECO:0000313" key="9">
    <source>
        <dbReference type="EMBL" id="OAD46517.1"/>
    </source>
</evidence>
<dbReference type="PANTHER" id="PTHR42693">
    <property type="entry name" value="ARYLSULFATASE FAMILY MEMBER"/>
    <property type="match status" value="1"/>
</dbReference>
<evidence type="ECO:0000256" key="6">
    <source>
        <dbReference type="ARBA" id="ARBA00022837"/>
    </source>
</evidence>